<reference evidence="4" key="1">
    <citation type="submission" date="2023-05" db="EMBL/GenBank/DDBJ databases">
        <title>Nepenthes gracilis genome sequencing.</title>
        <authorList>
            <person name="Fukushima K."/>
        </authorList>
    </citation>
    <scope>NUCLEOTIDE SEQUENCE</scope>
    <source>
        <strain evidence="4">SING2019-196</strain>
    </source>
</reference>
<keyword evidence="2" id="KW-0539">Nucleus</keyword>
<dbReference type="AlphaFoldDB" id="A0AAD3SUS1"/>
<protein>
    <submittedName>
        <fullName evidence="4">Uncharacterized protein</fullName>
    </submittedName>
</protein>
<evidence type="ECO:0000313" key="4">
    <source>
        <dbReference type="EMBL" id="GMH17365.1"/>
    </source>
</evidence>
<evidence type="ECO:0000256" key="2">
    <source>
        <dbReference type="ARBA" id="ARBA00023242"/>
    </source>
</evidence>
<gene>
    <name evidence="4" type="ORF">Nepgr_019206</name>
</gene>
<dbReference type="GO" id="GO:0005634">
    <property type="term" value="C:nucleus"/>
    <property type="evidence" value="ECO:0007669"/>
    <property type="project" value="UniProtKB-SubCell"/>
</dbReference>
<evidence type="ECO:0000256" key="3">
    <source>
        <dbReference type="ARBA" id="ARBA00038401"/>
    </source>
</evidence>
<comment type="subcellular location">
    <subcellularLocation>
        <location evidence="1">Nucleus</location>
    </subcellularLocation>
</comment>
<dbReference type="InterPro" id="IPR016024">
    <property type="entry name" value="ARM-type_fold"/>
</dbReference>
<name>A0AAD3SUS1_NEPGR</name>
<organism evidence="4 5">
    <name type="scientific">Nepenthes gracilis</name>
    <name type="common">Slender pitcher plant</name>
    <dbReference type="NCBI Taxonomy" id="150966"/>
    <lineage>
        <taxon>Eukaryota</taxon>
        <taxon>Viridiplantae</taxon>
        <taxon>Streptophyta</taxon>
        <taxon>Embryophyta</taxon>
        <taxon>Tracheophyta</taxon>
        <taxon>Spermatophyta</taxon>
        <taxon>Magnoliopsida</taxon>
        <taxon>eudicotyledons</taxon>
        <taxon>Gunneridae</taxon>
        <taxon>Pentapetalae</taxon>
        <taxon>Caryophyllales</taxon>
        <taxon>Nepenthaceae</taxon>
        <taxon>Nepenthes</taxon>
    </lineage>
</organism>
<dbReference type="SUPFAM" id="SSF48371">
    <property type="entry name" value="ARM repeat"/>
    <property type="match status" value="1"/>
</dbReference>
<dbReference type="EMBL" id="BSYO01000017">
    <property type="protein sequence ID" value="GMH17365.1"/>
    <property type="molecule type" value="Genomic_DNA"/>
</dbReference>
<keyword evidence="5" id="KW-1185">Reference proteome</keyword>
<dbReference type="InterPro" id="IPR052464">
    <property type="entry name" value="Synovial_Prolif_Regulator"/>
</dbReference>
<evidence type="ECO:0000256" key="1">
    <source>
        <dbReference type="ARBA" id="ARBA00004123"/>
    </source>
</evidence>
<sequence>METSAAAASSANCCFAVTPLDLFPDKTQNFPESLPLLSRLLGLPEKPAKESDGEEESVAVALRIGLPDSYNGSLDSDRKKEHEKADDPTQFWIPTPQQILVGFTHFSCQLCDKTFNRYNNLQQICLHLVQVPFVRIATTIFIYEVWGGRLYSTRHHKLENSNPQHNWSLCQQKKELTIVVQRSQDGWKEASTLQERLEYQRGNVDGALRVFDSIDLLAANHYHARLMVDNLVLEVLLVNLTILGSVRITEISLEIIGNLVCHEALMKQILSTKGSMEIIIDQVFLDDTPCLCEACQLLTLGLQGPERATWASALQSEHILNQVLWITENTLKPQLVEKSVGLLLAMVENQHEVASILLPILKNVELLEILINLLSFETGKLTRERMPERYPALDSILVALEALSVVDDFSQEICSNKELVRIATELVKLPDKTEIANSCVTSAVLIANICSFNYECSDLASEMSKDLLFLQCLFALFPFTLDDLRQGDMSKDCWFKSERLR</sequence>
<dbReference type="Proteomes" id="UP001279734">
    <property type="component" value="Unassembled WGS sequence"/>
</dbReference>
<comment type="similarity">
    <text evidence="3">Belongs to the SAAL1 family.</text>
</comment>
<evidence type="ECO:0000313" key="5">
    <source>
        <dbReference type="Proteomes" id="UP001279734"/>
    </source>
</evidence>
<dbReference type="PANTHER" id="PTHR23424:SF23">
    <property type="entry name" value="PROTEIN SAAL1"/>
    <property type="match status" value="1"/>
</dbReference>
<proteinExistence type="inferred from homology"/>
<comment type="caution">
    <text evidence="4">The sequence shown here is derived from an EMBL/GenBank/DDBJ whole genome shotgun (WGS) entry which is preliminary data.</text>
</comment>
<accession>A0AAD3SUS1</accession>
<dbReference type="PANTHER" id="PTHR23424">
    <property type="entry name" value="SERUM AMYLOID A"/>
    <property type="match status" value="1"/>
</dbReference>